<comment type="caution">
    <text evidence="3">The sequence shown here is derived from an EMBL/GenBank/DDBJ whole genome shotgun (WGS) entry which is preliminary data.</text>
</comment>
<keyword evidence="1" id="KW-0472">Membrane</keyword>
<keyword evidence="1" id="KW-0812">Transmembrane</keyword>
<evidence type="ECO:0000313" key="3">
    <source>
        <dbReference type="EMBL" id="GIX63552.1"/>
    </source>
</evidence>
<accession>A0AAV4LVB9</accession>
<feature type="signal peptide" evidence="2">
    <location>
        <begin position="1"/>
        <end position="20"/>
    </location>
</feature>
<evidence type="ECO:0000256" key="1">
    <source>
        <dbReference type="SAM" id="Phobius"/>
    </source>
</evidence>
<name>A0AAV4LVB9_BABCB</name>
<keyword evidence="4" id="KW-1185">Reference proteome</keyword>
<keyword evidence="2" id="KW-0732">Signal</keyword>
<dbReference type="InterPro" id="IPR040039">
    <property type="entry name" value="PIGX"/>
</dbReference>
<dbReference type="PANTHER" id="PTHR28650">
    <property type="entry name" value="PHOSPHATIDYLINOSITOL-GLYCAN BIOSYNTHESIS CLASS X PROTEIN"/>
    <property type="match status" value="1"/>
</dbReference>
<dbReference type="GO" id="GO:0016020">
    <property type="term" value="C:membrane"/>
    <property type="evidence" value="ECO:0007669"/>
    <property type="project" value="GOC"/>
</dbReference>
<dbReference type="AlphaFoldDB" id="A0AAV4LVB9"/>
<dbReference type="GeneID" id="94195033"/>
<feature type="chain" id="PRO_5043786256" evidence="2">
    <location>
        <begin position="21"/>
        <end position="723"/>
    </location>
</feature>
<dbReference type="EMBL" id="BPLF01000002">
    <property type="protein sequence ID" value="GIX63552.1"/>
    <property type="molecule type" value="Genomic_DNA"/>
</dbReference>
<sequence length="723" mass="80011">MQLPVIFVSCVLWRVLRCLAAQADGQRRFAAFTLEEEGQGALLGDLAPSNGQVYLSYYNSALDAQGKRAEETTVDGSCNVLPDNVNPGLSVLFRPKSGTPAEHEGNWADARGSVESWCFALTTLFMPSKMRSAKGTKKTPCTLEMFYYRCLSLNGRETPEFLKPYTYCLAQLPTGVSIEDVYVFEKWAQRCPKPLYADGGALLGQEKACQATFSSEVSNATLVMNRHCFLQDLLGIDWIPYAEATQKRPKSLTDIVHVNKGVTPDASMWRYLYVPKVAELALGLPDAVYDFCQWTLGSSSSEKGRAIDAFLKNQASNVRLGYFIATFTHLGGKHTAQFTFGLSFDSAEDATVPPFDFFTPDSTLACGSSAILGKVDPLISMGSIRSTFGYQNLEGQGQHRTLTLSFTVEVLPLKRRLGFPERVYMKVVHMLERSVYLDNDEMNRLYQRLSSEDELKTLPASPVTKGHNAKTGVAHVNGFMTPFINIEDTEARSSPVVYNGYVALNGWALKYDRIELQFRLPVHARYLHMNRGATPEMAETPAAADLAARIAEKYELVLLAEPKLFFLDLAKGPTGVNEEEVPLVRSYVDFLRRVSFMSYVGAGAGGVAPVKPEAKRPWRRLYFSERVSRFVSVSPTHLSSPKRTGVAFVTSTFALSDCATTRAGERKVTDRQLYVAFSMPVGISRHFFVVLVATLCVTVFVTLVSLRLVCRSGAALGAKEKDE</sequence>
<keyword evidence="1" id="KW-1133">Transmembrane helix</keyword>
<gene>
    <name evidence="3" type="ORF">BcabD6B2_29870</name>
</gene>
<feature type="transmembrane region" description="Helical" evidence="1">
    <location>
        <begin position="687"/>
        <end position="709"/>
    </location>
</feature>
<dbReference type="RefSeq" id="XP_067715621.1">
    <property type="nucleotide sequence ID" value="XM_067859520.1"/>
</dbReference>
<organism evidence="3 4">
    <name type="scientific">Babesia caballi</name>
    <dbReference type="NCBI Taxonomy" id="5871"/>
    <lineage>
        <taxon>Eukaryota</taxon>
        <taxon>Sar</taxon>
        <taxon>Alveolata</taxon>
        <taxon>Apicomplexa</taxon>
        <taxon>Aconoidasida</taxon>
        <taxon>Piroplasmida</taxon>
        <taxon>Babesiidae</taxon>
        <taxon>Babesia</taxon>
    </lineage>
</organism>
<dbReference type="PANTHER" id="PTHR28650:SF1">
    <property type="entry name" value="PHOSPHATIDYLINOSITOL-GLYCAN BIOSYNTHESIS CLASS X PROTEIN"/>
    <property type="match status" value="1"/>
</dbReference>
<proteinExistence type="predicted"/>
<dbReference type="Proteomes" id="UP001497744">
    <property type="component" value="Unassembled WGS sequence"/>
</dbReference>
<reference evidence="3 4" key="1">
    <citation type="submission" date="2021-06" db="EMBL/GenBank/DDBJ databases">
        <title>Genome sequence of Babesia caballi.</title>
        <authorList>
            <person name="Yamagishi J."/>
            <person name="Kidaka T."/>
            <person name="Ochi A."/>
        </authorList>
    </citation>
    <scope>NUCLEOTIDE SEQUENCE [LARGE SCALE GENOMIC DNA]</scope>
    <source>
        <strain evidence="3">USDA-D6B2</strain>
    </source>
</reference>
<evidence type="ECO:0000256" key="2">
    <source>
        <dbReference type="SAM" id="SignalP"/>
    </source>
</evidence>
<dbReference type="GO" id="GO:0006506">
    <property type="term" value="P:GPI anchor biosynthetic process"/>
    <property type="evidence" value="ECO:0007669"/>
    <property type="project" value="InterPro"/>
</dbReference>
<protein>
    <submittedName>
        <fullName evidence="3">Membrane protein, putative</fullName>
    </submittedName>
</protein>
<evidence type="ECO:0000313" key="4">
    <source>
        <dbReference type="Proteomes" id="UP001497744"/>
    </source>
</evidence>